<feature type="domain" description="Helicase C-terminal" evidence="9">
    <location>
        <begin position="234"/>
        <end position="385"/>
    </location>
</feature>
<dbReference type="SUPFAM" id="SSF52540">
    <property type="entry name" value="P-loop containing nucleoside triphosphate hydrolases"/>
    <property type="match status" value="1"/>
</dbReference>
<dbReference type="Gene3D" id="3.40.50.300">
    <property type="entry name" value="P-loop containing nucleotide triphosphate hydrolases"/>
    <property type="match status" value="2"/>
</dbReference>
<dbReference type="InterPro" id="IPR001650">
    <property type="entry name" value="Helicase_C-like"/>
</dbReference>
<dbReference type="STRING" id="1423745.GCA_001311215_00636"/>
<comment type="similarity">
    <text evidence="5">Belongs to the DEAD box helicase family. CshB subfamily.</text>
</comment>
<evidence type="ECO:0000256" key="4">
    <source>
        <dbReference type="ARBA" id="ARBA00022840"/>
    </source>
</evidence>
<dbReference type="EC" id="3.6.4.13" evidence="5"/>
<accession>A0A0R2CML9</accession>
<dbReference type="GO" id="GO:0003724">
    <property type="term" value="F:RNA helicase activity"/>
    <property type="evidence" value="ECO:0007669"/>
    <property type="project" value="UniProtKB-UniRule"/>
</dbReference>
<evidence type="ECO:0000259" key="10">
    <source>
        <dbReference type="PROSITE" id="PS51195"/>
    </source>
</evidence>
<dbReference type="PROSITE" id="PS51192">
    <property type="entry name" value="HELICASE_ATP_BIND_1"/>
    <property type="match status" value="1"/>
</dbReference>
<keyword evidence="5" id="KW-0963">Cytoplasm</keyword>
<keyword evidence="3 5" id="KW-0347">Helicase</keyword>
<dbReference type="PROSITE" id="PS51195">
    <property type="entry name" value="Q_MOTIF"/>
    <property type="match status" value="1"/>
</dbReference>
<keyword evidence="2 5" id="KW-0378">Hydrolase</keyword>
<dbReference type="InterPro" id="IPR014014">
    <property type="entry name" value="RNA_helicase_DEAD_Q_motif"/>
</dbReference>
<dbReference type="Pfam" id="PF00271">
    <property type="entry name" value="Helicase_C"/>
    <property type="match status" value="1"/>
</dbReference>
<dbReference type="GO" id="GO:0006401">
    <property type="term" value="P:RNA catabolic process"/>
    <property type="evidence" value="ECO:0007669"/>
    <property type="project" value="UniProtKB-UniRule"/>
</dbReference>
<protein>
    <recommendedName>
        <fullName evidence="5">DEAD-box ATP-dependent RNA helicase CshB</fullName>
        <ecNumber evidence="5">3.6.4.13</ecNumber>
    </recommendedName>
</protein>
<evidence type="ECO:0000256" key="3">
    <source>
        <dbReference type="ARBA" id="ARBA00022806"/>
    </source>
</evidence>
<dbReference type="EMBL" id="AYZI01000001">
    <property type="protein sequence ID" value="KRM92416.1"/>
    <property type="molecule type" value="Genomic_DNA"/>
</dbReference>
<evidence type="ECO:0000256" key="5">
    <source>
        <dbReference type="HAMAP-Rule" id="MF_01494"/>
    </source>
</evidence>
<dbReference type="SMART" id="SM00487">
    <property type="entry name" value="DEXDc"/>
    <property type="match status" value="1"/>
</dbReference>
<keyword evidence="5" id="KW-0346">Stress response</keyword>
<dbReference type="PANTHER" id="PTHR47959">
    <property type="entry name" value="ATP-DEPENDENT RNA HELICASE RHLE-RELATED"/>
    <property type="match status" value="1"/>
</dbReference>
<evidence type="ECO:0000313" key="11">
    <source>
        <dbReference type="EMBL" id="KRM92416.1"/>
    </source>
</evidence>
<organism evidence="11 12">
    <name type="scientific">Fructilactobacillus florum DSM 22689 = JCM 16035</name>
    <dbReference type="NCBI Taxonomy" id="1423745"/>
    <lineage>
        <taxon>Bacteria</taxon>
        <taxon>Bacillati</taxon>
        <taxon>Bacillota</taxon>
        <taxon>Bacilli</taxon>
        <taxon>Lactobacillales</taxon>
        <taxon>Lactobacillaceae</taxon>
        <taxon>Fructilactobacillus</taxon>
    </lineage>
</organism>
<feature type="domain" description="Helicase ATP-binding" evidence="8">
    <location>
        <begin position="34"/>
        <end position="207"/>
    </location>
</feature>
<dbReference type="PANTHER" id="PTHR47959:SF1">
    <property type="entry name" value="ATP-DEPENDENT RNA HELICASE DBPA"/>
    <property type="match status" value="1"/>
</dbReference>
<dbReference type="CDD" id="cd18787">
    <property type="entry name" value="SF2_C_DEAD"/>
    <property type="match status" value="1"/>
</dbReference>
<dbReference type="GO" id="GO:0005524">
    <property type="term" value="F:ATP binding"/>
    <property type="evidence" value="ECO:0007669"/>
    <property type="project" value="UniProtKB-UniRule"/>
</dbReference>
<sequence length="453" mass="51143">MGATFQNYHLQPFLLEALQDLGFKRPTPIQMKVIPTIQRGQSVVGKSATGSGKTHAFLLPLVNAIEPANKQPQVIITTPSRELAYQIYHNLQELVGHSPNPIGIANYVGGTDKERQIEKLQRDQPQIVVGTPGRLLDLARGQHLALNLATKLVIDEADMTLDLGFLGDVDQLAARMPANLQMMVFSATIPPKLQPFLRKYMKNPVIDDIPTETVINHDVSNWLLSDKGQDRNQLLYQLLTMGQPYLALIFANTRERVDQLQGFLQEQGLRVAKVHGGMEPRVRKRVMKQIQALDYQFVVATDLAARGIDIPGVSLVINDELPSDLEYFIHRVGRTGRNGMPGTAITIYGPDDDSQITALEKMGIKFTPKQLKNGQLVDYYERDRRANYRGHHDQLTGATLGMIKKKQKKVKPGYKKKIKQAIKRTDEQQHKIAVRNQIRAQKKQKKRNSERYQ</sequence>
<dbReference type="RefSeq" id="WP_009166560.1">
    <property type="nucleotide sequence ID" value="NZ_AYZI01000001.1"/>
</dbReference>
<feature type="region of interest" description="Disordered" evidence="7">
    <location>
        <begin position="409"/>
        <end position="453"/>
    </location>
</feature>
<dbReference type="GO" id="GO:0016887">
    <property type="term" value="F:ATP hydrolysis activity"/>
    <property type="evidence" value="ECO:0007669"/>
    <property type="project" value="RHEA"/>
</dbReference>
<evidence type="ECO:0000259" key="8">
    <source>
        <dbReference type="PROSITE" id="PS51192"/>
    </source>
</evidence>
<evidence type="ECO:0000256" key="1">
    <source>
        <dbReference type="ARBA" id="ARBA00022741"/>
    </source>
</evidence>
<keyword evidence="4 5" id="KW-0067">ATP-binding</keyword>
<dbReference type="PATRIC" id="fig|1423745.4.peg.32"/>
<dbReference type="InterPro" id="IPR011545">
    <property type="entry name" value="DEAD/DEAH_box_helicase_dom"/>
</dbReference>
<dbReference type="GO" id="GO:0005829">
    <property type="term" value="C:cytosol"/>
    <property type="evidence" value="ECO:0007669"/>
    <property type="project" value="TreeGrafter"/>
</dbReference>
<comment type="catalytic activity">
    <reaction evidence="5">
        <text>ATP + H2O = ADP + phosphate + H(+)</text>
        <dbReference type="Rhea" id="RHEA:13065"/>
        <dbReference type="ChEBI" id="CHEBI:15377"/>
        <dbReference type="ChEBI" id="CHEBI:15378"/>
        <dbReference type="ChEBI" id="CHEBI:30616"/>
        <dbReference type="ChEBI" id="CHEBI:43474"/>
        <dbReference type="ChEBI" id="CHEBI:456216"/>
        <dbReference type="EC" id="3.6.4.13"/>
    </reaction>
</comment>
<proteinExistence type="inferred from homology"/>
<dbReference type="InterPro" id="IPR030881">
    <property type="entry name" value="CshB"/>
</dbReference>
<feature type="compositionally biased region" description="Basic residues" evidence="7">
    <location>
        <begin position="409"/>
        <end position="422"/>
    </location>
</feature>
<feature type="short sequence motif" description="Q motif" evidence="6">
    <location>
        <begin position="3"/>
        <end position="31"/>
    </location>
</feature>
<dbReference type="AlphaFoldDB" id="A0A0R2CML9"/>
<evidence type="ECO:0000313" key="12">
    <source>
        <dbReference type="Proteomes" id="UP000051586"/>
    </source>
</evidence>
<dbReference type="HAMAP" id="MF_01494">
    <property type="entry name" value="DEAD_helicase_CshB"/>
    <property type="match status" value="1"/>
</dbReference>
<gene>
    <name evidence="5" type="primary">cshB</name>
    <name evidence="11" type="ORF">FC87_GL000028</name>
</gene>
<evidence type="ECO:0000256" key="2">
    <source>
        <dbReference type="ARBA" id="ARBA00022801"/>
    </source>
</evidence>
<dbReference type="SMART" id="SM00490">
    <property type="entry name" value="HELICc"/>
    <property type="match status" value="1"/>
</dbReference>
<dbReference type="GO" id="GO:0003723">
    <property type="term" value="F:RNA binding"/>
    <property type="evidence" value="ECO:0007669"/>
    <property type="project" value="UniProtKB-UniRule"/>
</dbReference>
<dbReference type="InterPro" id="IPR014001">
    <property type="entry name" value="Helicase_ATP-bd"/>
</dbReference>
<comment type="caution">
    <text evidence="11">The sequence shown here is derived from an EMBL/GenBank/DDBJ whole genome shotgun (WGS) entry which is preliminary data.</text>
</comment>
<keyword evidence="5" id="KW-0694">RNA-binding</keyword>
<comment type="function">
    <text evidence="5">Probable DEAD-box RNA helicase. May work in conjunction with the cold shock proteins to ensure proper initiation of transcription at low and optimal temperatures.</text>
</comment>
<dbReference type="InterPro" id="IPR044742">
    <property type="entry name" value="DEAD/DEAH_RhlB"/>
</dbReference>
<dbReference type="PROSITE" id="PS51194">
    <property type="entry name" value="HELICASE_CTER"/>
    <property type="match status" value="1"/>
</dbReference>
<feature type="domain" description="DEAD-box RNA helicase Q" evidence="10">
    <location>
        <begin position="3"/>
        <end position="31"/>
    </location>
</feature>
<evidence type="ECO:0000256" key="6">
    <source>
        <dbReference type="PROSITE-ProRule" id="PRU00552"/>
    </source>
</evidence>
<keyword evidence="1 5" id="KW-0547">Nucleotide-binding</keyword>
<dbReference type="GO" id="GO:0009409">
    <property type="term" value="P:response to cold"/>
    <property type="evidence" value="ECO:0007669"/>
    <property type="project" value="InterPro"/>
</dbReference>
<dbReference type="Proteomes" id="UP000051586">
    <property type="component" value="Unassembled WGS sequence"/>
</dbReference>
<name>A0A0R2CML9_9LACO</name>
<reference evidence="11 12" key="1">
    <citation type="journal article" date="2015" name="Genome Announc.">
        <title>Expanding the biotechnology potential of lactobacilli through comparative genomics of 213 strains and associated genera.</title>
        <authorList>
            <person name="Sun Z."/>
            <person name="Harris H.M."/>
            <person name="McCann A."/>
            <person name="Guo C."/>
            <person name="Argimon S."/>
            <person name="Zhang W."/>
            <person name="Yang X."/>
            <person name="Jeffery I.B."/>
            <person name="Cooney J.C."/>
            <person name="Kagawa T.F."/>
            <person name="Liu W."/>
            <person name="Song Y."/>
            <person name="Salvetti E."/>
            <person name="Wrobel A."/>
            <person name="Rasinkangas P."/>
            <person name="Parkhill J."/>
            <person name="Rea M.C."/>
            <person name="O'Sullivan O."/>
            <person name="Ritari J."/>
            <person name="Douillard F.P."/>
            <person name="Paul Ross R."/>
            <person name="Yang R."/>
            <person name="Briner A.E."/>
            <person name="Felis G.E."/>
            <person name="de Vos W.M."/>
            <person name="Barrangou R."/>
            <person name="Klaenhammer T.R."/>
            <person name="Caufield P.W."/>
            <person name="Cui Y."/>
            <person name="Zhang H."/>
            <person name="O'Toole P.W."/>
        </authorList>
    </citation>
    <scope>NUCLEOTIDE SEQUENCE [LARGE SCALE GENOMIC DNA]</scope>
    <source>
        <strain evidence="11 12">DSM 22689</strain>
    </source>
</reference>
<comment type="subcellular location">
    <subcellularLocation>
        <location evidence="5">Cytoplasm</location>
    </subcellularLocation>
</comment>
<dbReference type="InterPro" id="IPR027417">
    <property type="entry name" value="P-loop_NTPase"/>
</dbReference>
<dbReference type="Pfam" id="PF00270">
    <property type="entry name" value="DEAD"/>
    <property type="match status" value="1"/>
</dbReference>
<evidence type="ECO:0000259" key="9">
    <source>
        <dbReference type="PROSITE" id="PS51194"/>
    </source>
</evidence>
<evidence type="ECO:0000256" key="7">
    <source>
        <dbReference type="SAM" id="MobiDB-lite"/>
    </source>
</evidence>
<dbReference type="InterPro" id="IPR050079">
    <property type="entry name" value="DEAD_box_RNA_helicase"/>
</dbReference>
<dbReference type="CDD" id="cd00268">
    <property type="entry name" value="DEADc"/>
    <property type="match status" value="1"/>
</dbReference>